<evidence type="ECO:0000256" key="10">
    <source>
        <dbReference type="ARBA" id="ARBA00022833"/>
    </source>
</evidence>
<dbReference type="InParanoid" id="A0A5J5EFY8"/>
<evidence type="ECO:0000256" key="14">
    <source>
        <dbReference type="ARBA" id="ARBA00049360"/>
    </source>
</evidence>
<keyword evidence="7" id="KW-0479">Metal-binding</keyword>
<keyword evidence="9" id="KW-0378">Hydrolase</keyword>
<dbReference type="FunFam" id="3.40.50.300:FF:000947">
    <property type="entry name" value="DNA repair protein RAD50"/>
    <property type="match status" value="1"/>
</dbReference>
<dbReference type="GO" id="GO:0003691">
    <property type="term" value="F:double-stranded telomeric DNA binding"/>
    <property type="evidence" value="ECO:0007669"/>
    <property type="project" value="TreeGrafter"/>
</dbReference>
<sequence>MSQIDKLAILGIRSFDNARSQTIQFETPLTLIVGYNGSGKTTIIECLKYATTGDLPPNSKGGAFIHDPQMCGEKEVLAQVKLSFNSINGAKMVCTRSMQLTVKKTTRQFKTLEGQLLVERNKVRSTMSSRCAELDLVMPQYLGVSKAVLDYVIFCHQDESLWPLSEPSVLKKRFDEIFEALKYTKAIDNIKVLRKKQNEELGKLKILLEQYRTDKDRAEKAKRRSDELHEDIESMRVKVGELISELNSIAQEQKSLFDTAKGFEQTLATLKMKKQEALSKKSYLKELSHNMQFLQESDAELHEMHRQYADRVQTYGRHIQTKKAVFDEVKARLEQVRSKLGDKLTEEGRLEAQKRTYEGDLKERENTAREISVKHGMKGFDGELGDAQVQEFMAKISRMSRDQNLVLERIKRENESLIASSQNDLNTLLRQRNSLQQKKEYAQSEIRSSDMKVKSLNRDLDALKVDASQEIMAQGDLAKKEKRLDSARSEAQNADNDGSFQTEMANLRSLEDDVERVTEELYQGTRNADTRAQLAILKQNLETRQKAFASLIAAKKDRIDRVIGERWTEKTVEQDLQVVLDQREEELLVATRRRDDVNQKISQISTKISIANDTLKQKQGEADRCEARVVQAWETDDGTPNNVHDYPEVVKTFEENRANIKGREFMLNYLKKALSYAEAETGACLLCVRKFNASEKPEHIRRVRTKIEQLLQDADEEMIREADRDLQEVREAGPSYDSYIRLTKTEIPALEQELKGHQRAKEQLLEQYSKLDKIVDDKTNSKSDAQSLATPVAKLARYRREIDNNEGEIRDLTASMTEMGATRTVEEMQENLKQLNDEAKRTKGNIKSMEQDRESRRQAIIVLERQVNDARKRLNDIKLQLVQARTITDRIEEARAARSQQSVIIDQVDRELASLSPEIMAAEVRLKEILRECSEKENKQQRDATKLSESDMNLRIVQQRIQNFVNEGGLGNLDACKKQVQWLKAEVEQLGKDVTDSGNEVTKLEKESVNTSATERTIMENLRYRKNKVELQAIEEEIKELEAQGADEQRDRFMRDADILSNKHMRLSSEKSALAGEMRSKDKQLEQLVADYATDYADAKDKYKETLAKVHTLTSAISDLGKYGSALDQAVMKYHSIKMEEINRIIEELWKATYRGTDIDTILIRSDNETARGNRSYNYRVCMVKQDAEMDMRGRCSAGQKVLASIIIRLALAECFGVNCGLIALDEPTTNLDQDNIRSLARSLHEIIKARQSQANFQLIVITHDEEFLKEMNCQDYCDTYYRISRNDRQKSIIERQSIAEVI</sequence>
<evidence type="ECO:0000256" key="6">
    <source>
        <dbReference type="ARBA" id="ARBA00022454"/>
    </source>
</evidence>
<protein>
    <recommendedName>
        <fullName evidence="5">DNA repair protein RAD50</fullName>
    </recommendedName>
</protein>
<dbReference type="GO" id="GO:0051880">
    <property type="term" value="F:G-quadruplex DNA binding"/>
    <property type="evidence" value="ECO:0007669"/>
    <property type="project" value="TreeGrafter"/>
</dbReference>
<dbReference type="SUPFAM" id="SSF52540">
    <property type="entry name" value="P-loop containing nucleoside triphosphate hydrolases"/>
    <property type="match status" value="2"/>
</dbReference>
<dbReference type="Gene3D" id="3.40.50.300">
    <property type="entry name" value="P-loop containing nucleotide triphosphate hydrolases"/>
    <property type="match status" value="2"/>
</dbReference>
<feature type="coiled-coil region" evidence="15">
    <location>
        <begin position="194"/>
        <end position="238"/>
    </location>
</feature>
<dbReference type="PANTHER" id="PTHR18867:SF12">
    <property type="entry name" value="DNA REPAIR PROTEIN RAD50"/>
    <property type="match status" value="1"/>
</dbReference>
<keyword evidence="12" id="KW-0234">DNA repair</keyword>
<proteinExistence type="inferred from homology"/>
<dbReference type="NCBIfam" id="TIGR00606">
    <property type="entry name" value="rad50"/>
    <property type="match status" value="1"/>
</dbReference>
<evidence type="ECO:0000256" key="9">
    <source>
        <dbReference type="ARBA" id="ARBA00022801"/>
    </source>
</evidence>
<name>A0A5J5EFY8_9PEZI</name>
<dbReference type="FunCoup" id="A0A5J5EFY8">
    <property type="interactions" value="1069"/>
</dbReference>
<evidence type="ECO:0000256" key="8">
    <source>
        <dbReference type="ARBA" id="ARBA00022763"/>
    </source>
</evidence>
<evidence type="ECO:0000256" key="12">
    <source>
        <dbReference type="ARBA" id="ARBA00023204"/>
    </source>
</evidence>
<dbReference type="EMBL" id="VXIS01000360">
    <property type="protein sequence ID" value="KAA8894161.1"/>
    <property type="molecule type" value="Genomic_DNA"/>
</dbReference>
<evidence type="ECO:0000259" key="16">
    <source>
        <dbReference type="Pfam" id="PF13476"/>
    </source>
</evidence>
<dbReference type="GO" id="GO:0006302">
    <property type="term" value="P:double-strand break repair"/>
    <property type="evidence" value="ECO:0007669"/>
    <property type="project" value="InterPro"/>
</dbReference>
<feature type="domain" description="Rad50/SbcC-type AAA" evidence="16">
    <location>
        <begin position="6"/>
        <end position="231"/>
    </location>
</feature>
<evidence type="ECO:0000256" key="4">
    <source>
        <dbReference type="ARBA" id="ARBA00009439"/>
    </source>
</evidence>
<dbReference type="GO" id="GO:0000722">
    <property type="term" value="P:telomere maintenance via recombination"/>
    <property type="evidence" value="ECO:0007669"/>
    <property type="project" value="TreeGrafter"/>
</dbReference>
<keyword evidence="8" id="KW-0227">DNA damage</keyword>
<dbReference type="InterPro" id="IPR038729">
    <property type="entry name" value="Rad50/SbcC_AAA"/>
</dbReference>
<comment type="subcellular location">
    <subcellularLocation>
        <location evidence="3">Chromosome</location>
    </subcellularLocation>
    <subcellularLocation>
        <location evidence="2">Nucleus</location>
    </subcellularLocation>
</comment>
<keyword evidence="6" id="KW-0158">Chromosome</keyword>
<evidence type="ECO:0000313" key="18">
    <source>
        <dbReference type="Proteomes" id="UP000326924"/>
    </source>
</evidence>
<dbReference type="GO" id="GO:0030870">
    <property type="term" value="C:Mre11 complex"/>
    <property type="evidence" value="ECO:0007669"/>
    <property type="project" value="InterPro"/>
</dbReference>
<evidence type="ECO:0000256" key="7">
    <source>
        <dbReference type="ARBA" id="ARBA00022723"/>
    </source>
</evidence>
<evidence type="ECO:0000256" key="2">
    <source>
        <dbReference type="ARBA" id="ARBA00004123"/>
    </source>
</evidence>
<keyword evidence="11 15" id="KW-0175">Coiled coil</keyword>
<dbReference type="Proteomes" id="UP000326924">
    <property type="component" value="Unassembled WGS sequence"/>
</dbReference>
<evidence type="ECO:0000256" key="13">
    <source>
        <dbReference type="ARBA" id="ARBA00023242"/>
    </source>
</evidence>
<comment type="cofactor">
    <cofactor evidence="1">
        <name>Zn(2+)</name>
        <dbReference type="ChEBI" id="CHEBI:29105"/>
    </cofactor>
</comment>
<feature type="coiled-coil region" evidence="15">
    <location>
        <begin position="1024"/>
        <end position="1051"/>
    </location>
</feature>
<evidence type="ECO:0000313" key="17">
    <source>
        <dbReference type="EMBL" id="KAA8894161.1"/>
    </source>
</evidence>
<dbReference type="Pfam" id="PF13476">
    <property type="entry name" value="AAA_23"/>
    <property type="match status" value="1"/>
</dbReference>
<dbReference type="GO" id="GO:0007004">
    <property type="term" value="P:telomere maintenance via telomerase"/>
    <property type="evidence" value="ECO:0007669"/>
    <property type="project" value="TreeGrafter"/>
</dbReference>
<feature type="coiled-coil region" evidence="15">
    <location>
        <begin position="700"/>
        <end position="880"/>
    </location>
</feature>
<comment type="similarity">
    <text evidence="4">Belongs to the SMC family. RAD50 subfamily.</text>
</comment>
<dbReference type="Pfam" id="PF13558">
    <property type="entry name" value="SbcC_Walker_B"/>
    <property type="match status" value="1"/>
</dbReference>
<dbReference type="PANTHER" id="PTHR18867">
    <property type="entry name" value="RAD50"/>
    <property type="match status" value="1"/>
</dbReference>
<feature type="coiled-coil region" evidence="15">
    <location>
        <begin position="418"/>
        <end position="445"/>
    </location>
</feature>
<evidence type="ECO:0000256" key="5">
    <source>
        <dbReference type="ARBA" id="ARBA00017893"/>
    </source>
</evidence>
<evidence type="ECO:0000256" key="1">
    <source>
        <dbReference type="ARBA" id="ARBA00001947"/>
    </source>
</evidence>
<keyword evidence="10" id="KW-0862">Zinc</keyword>
<dbReference type="FunFam" id="3.40.50.300:FF:001195">
    <property type="entry name" value="DNA repair protein rad50"/>
    <property type="match status" value="1"/>
</dbReference>
<dbReference type="OrthoDB" id="18797at2759"/>
<evidence type="ECO:0000256" key="15">
    <source>
        <dbReference type="SAM" id="Coils"/>
    </source>
</evidence>
<dbReference type="InterPro" id="IPR004584">
    <property type="entry name" value="Rad50_eukaryotes"/>
</dbReference>
<dbReference type="GO" id="GO:0070192">
    <property type="term" value="P:chromosome organization involved in meiotic cell cycle"/>
    <property type="evidence" value="ECO:0007669"/>
    <property type="project" value="TreeGrafter"/>
</dbReference>
<accession>A0A5J5EFY8</accession>
<organism evidence="17 18">
    <name type="scientific">Sphaerosporella brunnea</name>
    <dbReference type="NCBI Taxonomy" id="1250544"/>
    <lineage>
        <taxon>Eukaryota</taxon>
        <taxon>Fungi</taxon>
        <taxon>Dikarya</taxon>
        <taxon>Ascomycota</taxon>
        <taxon>Pezizomycotina</taxon>
        <taxon>Pezizomycetes</taxon>
        <taxon>Pezizales</taxon>
        <taxon>Pyronemataceae</taxon>
        <taxon>Sphaerosporella</taxon>
    </lineage>
</organism>
<evidence type="ECO:0000256" key="3">
    <source>
        <dbReference type="ARBA" id="ARBA00004286"/>
    </source>
</evidence>
<comment type="catalytic activity">
    <reaction evidence="14">
        <text>ATP + H2O = ADP + phosphate + H(+)</text>
        <dbReference type="Rhea" id="RHEA:13065"/>
        <dbReference type="ChEBI" id="CHEBI:15377"/>
        <dbReference type="ChEBI" id="CHEBI:15378"/>
        <dbReference type="ChEBI" id="CHEBI:30616"/>
        <dbReference type="ChEBI" id="CHEBI:43474"/>
        <dbReference type="ChEBI" id="CHEBI:456216"/>
    </reaction>
</comment>
<keyword evidence="13" id="KW-0539">Nucleus</keyword>
<dbReference type="GO" id="GO:0043047">
    <property type="term" value="F:single-stranded telomeric DNA binding"/>
    <property type="evidence" value="ECO:0007669"/>
    <property type="project" value="TreeGrafter"/>
</dbReference>
<evidence type="ECO:0000256" key="11">
    <source>
        <dbReference type="ARBA" id="ARBA00023054"/>
    </source>
</evidence>
<feature type="coiled-coil region" evidence="15">
    <location>
        <begin position="477"/>
        <end position="520"/>
    </location>
</feature>
<gene>
    <name evidence="17" type="ORF">FN846DRAFT_975526</name>
</gene>
<comment type="caution">
    <text evidence="17">The sequence shown here is derived from an EMBL/GenBank/DDBJ whole genome shotgun (WGS) entry which is preliminary data.</text>
</comment>
<dbReference type="GO" id="GO:0016887">
    <property type="term" value="F:ATP hydrolysis activity"/>
    <property type="evidence" value="ECO:0007669"/>
    <property type="project" value="InterPro"/>
</dbReference>
<dbReference type="GO" id="GO:0046872">
    <property type="term" value="F:metal ion binding"/>
    <property type="evidence" value="ECO:0007669"/>
    <property type="project" value="UniProtKB-KW"/>
</dbReference>
<dbReference type="GO" id="GO:0000794">
    <property type="term" value="C:condensed nuclear chromosome"/>
    <property type="evidence" value="ECO:0007669"/>
    <property type="project" value="TreeGrafter"/>
</dbReference>
<dbReference type="Gene3D" id="1.10.287.1490">
    <property type="match status" value="1"/>
</dbReference>
<reference evidence="17 18" key="1">
    <citation type="submission" date="2019-09" db="EMBL/GenBank/DDBJ databases">
        <title>Draft genome of the ectomycorrhizal ascomycete Sphaerosporella brunnea.</title>
        <authorList>
            <consortium name="DOE Joint Genome Institute"/>
            <person name="Benucci G.M."/>
            <person name="Marozzi G."/>
            <person name="Antonielli L."/>
            <person name="Sanchez S."/>
            <person name="Marco P."/>
            <person name="Wang X."/>
            <person name="Falini L.B."/>
            <person name="Barry K."/>
            <person name="Haridas S."/>
            <person name="Lipzen A."/>
            <person name="Labutti K."/>
            <person name="Grigoriev I.V."/>
            <person name="Murat C."/>
            <person name="Martin F."/>
            <person name="Albertini E."/>
            <person name="Donnini D."/>
            <person name="Bonito G."/>
        </authorList>
    </citation>
    <scope>NUCLEOTIDE SEQUENCE [LARGE SCALE GENOMIC DNA]</scope>
    <source>
        <strain evidence="17 18">Sb_GMNB300</strain>
    </source>
</reference>
<dbReference type="InterPro" id="IPR027417">
    <property type="entry name" value="P-loop_NTPase"/>
</dbReference>
<keyword evidence="18" id="KW-1185">Reference proteome</keyword>